<comment type="caution">
    <text evidence="2">The sequence shown here is derived from an EMBL/GenBank/DDBJ whole genome shotgun (WGS) entry which is preliminary data.</text>
</comment>
<keyword evidence="1" id="KW-0732">Signal</keyword>
<dbReference type="EMBL" id="JBHLTL010000006">
    <property type="protein sequence ID" value="MFC0589991.1"/>
    <property type="molecule type" value="Genomic_DNA"/>
</dbReference>
<dbReference type="InterPro" id="IPR011990">
    <property type="entry name" value="TPR-like_helical_dom_sf"/>
</dbReference>
<feature type="signal peptide" evidence="1">
    <location>
        <begin position="1"/>
        <end position="22"/>
    </location>
</feature>
<dbReference type="PANTHER" id="PTHR45588">
    <property type="entry name" value="TPR DOMAIN-CONTAINING PROTEIN"/>
    <property type="match status" value="1"/>
</dbReference>
<keyword evidence="3" id="KW-1185">Reference proteome</keyword>
<dbReference type="SUPFAM" id="SSF48452">
    <property type="entry name" value="TPR-like"/>
    <property type="match status" value="1"/>
</dbReference>
<feature type="chain" id="PRO_5045730147" description="Tetratricopeptide repeat protein" evidence="1">
    <location>
        <begin position="23"/>
        <end position="550"/>
    </location>
</feature>
<reference evidence="2 3" key="1">
    <citation type="submission" date="2024-09" db="EMBL/GenBank/DDBJ databases">
        <authorList>
            <person name="Sun Q."/>
            <person name="Mori K."/>
        </authorList>
    </citation>
    <scope>NUCLEOTIDE SEQUENCE [LARGE SCALE GENOMIC DNA]</scope>
    <source>
        <strain evidence="2 3">NCAIM B.02537</strain>
    </source>
</reference>
<dbReference type="Gene3D" id="1.25.40.10">
    <property type="entry name" value="Tetratricopeptide repeat domain"/>
    <property type="match status" value="1"/>
</dbReference>
<gene>
    <name evidence="2" type="ORF">ACFFF7_11250</name>
</gene>
<evidence type="ECO:0000256" key="1">
    <source>
        <dbReference type="SAM" id="SignalP"/>
    </source>
</evidence>
<evidence type="ECO:0008006" key="4">
    <source>
        <dbReference type="Google" id="ProtNLM"/>
    </source>
</evidence>
<accession>A0ABV6PJI1</accession>
<dbReference type="Proteomes" id="UP001589943">
    <property type="component" value="Unassembled WGS sequence"/>
</dbReference>
<evidence type="ECO:0000313" key="3">
    <source>
        <dbReference type="Proteomes" id="UP001589943"/>
    </source>
</evidence>
<name>A0ABV6PJI1_9SPHN</name>
<organism evidence="2 3">
    <name type="scientific">Novosphingobium aquiterrae</name>
    <dbReference type="NCBI Taxonomy" id="624388"/>
    <lineage>
        <taxon>Bacteria</taxon>
        <taxon>Pseudomonadati</taxon>
        <taxon>Pseudomonadota</taxon>
        <taxon>Alphaproteobacteria</taxon>
        <taxon>Sphingomonadales</taxon>
        <taxon>Sphingomonadaceae</taxon>
        <taxon>Novosphingobium</taxon>
    </lineage>
</organism>
<protein>
    <recommendedName>
        <fullName evidence="4">Tetratricopeptide repeat protein</fullName>
    </recommendedName>
</protein>
<evidence type="ECO:0000313" key="2">
    <source>
        <dbReference type="EMBL" id="MFC0589991.1"/>
    </source>
</evidence>
<dbReference type="PANTHER" id="PTHR45588:SF1">
    <property type="entry name" value="WW DOMAIN-CONTAINING PROTEIN"/>
    <property type="match status" value="1"/>
</dbReference>
<proteinExistence type="predicted"/>
<dbReference type="RefSeq" id="WP_379481445.1">
    <property type="nucleotide sequence ID" value="NZ_JBHLTL010000006.1"/>
</dbReference>
<sequence length="550" mass="58557">MRRTYTLTLAALLAGTALSAAAQDIHDHAATPAVPAIKAAEAKHEEHNHADSTAPRNPQLLTGYGNGGFTISGANPQAQAFFSNGLELHAAFAHRAAVLAMKEAVRLDPACAMCKWGESLTDGPTINYGKDAKERMPLLALARQAETAAKSGSPKERALTAALVTRYRPVAVHKADQAYAAAMLTVAKTFPADNEIAVLAADAQMVSAFSEDSDDFDHAAIDRAIALIEPVLARAPDHTPAIHFYIHASEVAGRPALAEPYADKLAALAPRASHLVHMPSHTFYWVGRYQDAADTNRRAVEIGKANARALGNPDPKGVWDLPYHAHNVIYGLGGALMAGDSRTALDLARPLVEASMAREKGGPGSQLLSASGYFVLARFDPASVLALGEPKLDYLKAARHYARGEAMVWQGDLAAARIERDAIPEQIAKGPRKDWPKDATVAAEAMLGITRAVLDGRIAMAEKRWADAAAAFRTGALLEETKDFSDFTDPPAFWYPVRRDLAAALLASGDAGGAQREAETALVLRKHDPVAEQILAAAQAALAKDSPLIR</sequence>